<evidence type="ECO:0000256" key="1">
    <source>
        <dbReference type="ARBA" id="ARBA00005250"/>
    </source>
</evidence>
<dbReference type="InterPro" id="IPR036866">
    <property type="entry name" value="RibonucZ/Hydroxyglut_hydro"/>
</dbReference>
<dbReference type="InterPro" id="IPR050855">
    <property type="entry name" value="NDM-1-like"/>
</dbReference>
<reference evidence="3" key="1">
    <citation type="submission" date="2022-02" db="EMBL/GenBank/DDBJ databases">
        <title>The genome sequence of Ruegeria sp. 1NDH52C.</title>
        <authorList>
            <person name="Du J."/>
        </authorList>
    </citation>
    <scope>NUCLEOTIDE SEQUENCE</scope>
    <source>
        <strain evidence="3">1NDH52C</strain>
    </source>
</reference>
<gene>
    <name evidence="3" type="ORF">MB818_05115</name>
</gene>
<dbReference type="PANTHER" id="PTHR42951">
    <property type="entry name" value="METALLO-BETA-LACTAMASE DOMAIN-CONTAINING"/>
    <property type="match status" value="1"/>
</dbReference>
<dbReference type="Proteomes" id="UP001165279">
    <property type="component" value="Unassembled WGS sequence"/>
</dbReference>
<comment type="similarity">
    <text evidence="1">Belongs to the metallo-beta-lactamase superfamily. Class-B beta-lactamase family.</text>
</comment>
<feature type="domain" description="Metallo-beta-lactamase" evidence="2">
    <location>
        <begin position="42"/>
        <end position="254"/>
    </location>
</feature>
<dbReference type="EMBL" id="JAKOEM010000002">
    <property type="protein sequence ID" value="MCG6557567.1"/>
    <property type="molecule type" value="Genomic_DNA"/>
</dbReference>
<proteinExistence type="inferred from homology"/>
<evidence type="ECO:0000313" key="4">
    <source>
        <dbReference type="Proteomes" id="UP001165279"/>
    </source>
</evidence>
<organism evidence="3 4">
    <name type="scientific">Ruegeria alba</name>
    <dbReference type="NCBI Taxonomy" id="2916756"/>
    <lineage>
        <taxon>Bacteria</taxon>
        <taxon>Pseudomonadati</taxon>
        <taxon>Pseudomonadota</taxon>
        <taxon>Alphaproteobacteria</taxon>
        <taxon>Rhodobacterales</taxon>
        <taxon>Roseobacteraceae</taxon>
        <taxon>Ruegeria</taxon>
    </lineage>
</organism>
<evidence type="ECO:0000313" key="3">
    <source>
        <dbReference type="EMBL" id="MCG6557567.1"/>
    </source>
</evidence>
<sequence>MDRTPGLAMRYPWDEPPAHGSAIEVAEGVLWMRLPLPMKLDHVNVYALDDGDGWTVIDTGFSSNKTRGIWQALIDGPLAGKPVRRVVVTHHHPDHMGNAGWFQSELGAELVTTRTAWLFSRMLTLDVQETWPEETLDYYRSAGMAPEILAKRMAERPFNFADMVYPMPLGFTRIKQGDVFRMGGRDWDVHMGNGHAPEHATFWSRDDNLVITGDQILSSISPNIGVYATEPMADPLADWLETCERLAPLARPEHLALGGHKLPFTGLPIRMRQLIDNHHGALTRLRDHLDTPKPASDCFAPLFKRTIGEGEYGLALVEAVAHVNHLYHTGEVTRTRRADGAWLYQRKG</sequence>
<protein>
    <submittedName>
        <fullName evidence="3">MBL fold metallo-hydrolase</fullName>
    </submittedName>
</protein>
<dbReference type="PANTHER" id="PTHR42951:SF4">
    <property type="entry name" value="ACYL-COENZYME A THIOESTERASE MBLAC2"/>
    <property type="match status" value="1"/>
</dbReference>
<dbReference type="SMART" id="SM00849">
    <property type="entry name" value="Lactamase_B"/>
    <property type="match status" value="1"/>
</dbReference>
<keyword evidence="4" id="KW-1185">Reference proteome</keyword>
<evidence type="ECO:0000259" key="2">
    <source>
        <dbReference type="SMART" id="SM00849"/>
    </source>
</evidence>
<dbReference type="Pfam" id="PF00753">
    <property type="entry name" value="Lactamase_B"/>
    <property type="match status" value="1"/>
</dbReference>
<dbReference type="InterPro" id="IPR036388">
    <property type="entry name" value="WH-like_DNA-bd_sf"/>
</dbReference>
<dbReference type="SUPFAM" id="SSF56281">
    <property type="entry name" value="Metallo-hydrolase/oxidoreductase"/>
    <property type="match status" value="1"/>
</dbReference>
<dbReference type="RefSeq" id="WP_234216108.1">
    <property type="nucleotide sequence ID" value="NZ_JAKOEM010000002.1"/>
</dbReference>
<name>A0ABS9NV17_9RHOB</name>
<accession>A0ABS9NV17</accession>
<dbReference type="Gene3D" id="3.60.15.10">
    <property type="entry name" value="Ribonuclease Z/Hydroxyacylglutathione hydrolase-like"/>
    <property type="match status" value="1"/>
</dbReference>
<dbReference type="Gene3D" id="1.10.10.10">
    <property type="entry name" value="Winged helix-like DNA-binding domain superfamily/Winged helix DNA-binding domain"/>
    <property type="match status" value="1"/>
</dbReference>
<dbReference type="InterPro" id="IPR001279">
    <property type="entry name" value="Metallo-B-lactamas"/>
</dbReference>
<comment type="caution">
    <text evidence="3">The sequence shown here is derived from an EMBL/GenBank/DDBJ whole genome shotgun (WGS) entry which is preliminary data.</text>
</comment>